<proteinExistence type="predicted"/>
<dbReference type="InterPro" id="IPR024314">
    <property type="entry name" value="SUFU_C"/>
</dbReference>
<evidence type="ECO:0000313" key="2">
    <source>
        <dbReference type="EnsemblMetazoa" id="GAUT038791-PA"/>
    </source>
</evidence>
<accession>A0A1A9VIR1</accession>
<dbReference type="VEuPathDB" id="VectorBase:GAUT038791"/>
<name>A0A1A9VIR1_GLOAU</name>
<dbReference type="InterPro" id="IPR038489">
    <property type="entry name" value="SUFU_C_sf"/>
</dbReference>
<dbReference type="EnsemblMetazoa" id="GAUT038791-RA">
    <property type="protein sequence ID" value="GAUT038791-PA"/>
    <property type="gene ID" value="GAUT038791"/>
</dbReference>
<evidence type="ECO:0000259" key="1">
    <source>
        <dbReference type="Pfam" id="PF12470"/>
    </source>
</evidence>
<dbReference type="AlphaFoldDB" id="A0A1A9VIR1"/>
<dbReference type="STRING" id="7395.A0A1A9VIR1"/>
<keyword evidence="3" id="KW-1185">Reference proteome</keyword>
<protein>
    <recommendedName>
        <fullName evidence="1">Suppressor of fused C-terminal domain-containing protein</fullName>
    </recommendedName>
</protein>
<dbReference type="Gene3D" id="3.30.1360.230">
    <property type="entry name" value="Sufu, C-terminal domain"/>
    <property type="match status" value="1"/>
</dbReference>
<dbReference type="Pfam" id="PF12470">
    <property type="entry name" value="SUFU_C"/>
    <property type="match status" value="1"/>
</dbReference>
<reference evidence="2" key="1">
    <citation type="submission" date="2020-05" db="UniProtKB">
        <authorList>
            <consortium name="EnsemblMetazoa"/>
        </authorList>
    </citation>
    <scope>IDENTIFICATION</scope>
    <source>
        <strain evidence="2">TTRI</strain>
    </source>
</reference>
<feature type="domain" description="Suppressor of fused C-terminal" evidence="1">
    <location>
        <begin position="24"/>
        <end position="90"/>
    </location>
</feature>
<sequence length="115" mass="12723">MCDWVIHWEENGQLKTLSVLPSRSTSISFVSSSSTVLVASSSEDESTSADTYVLIPDDLVPRMIKDFQDANLEIGVENEQRLEFRWPDKCVRTQSSPSFWAHGFSAPGEGKGVLG</sequence>
<organism evidence="2 3">
    <name type="scientific">Glossina austeni</name>
    <name type="common">Savannah tsetse fly</name>
    <dbReference type="NCBI Taxonomy" id="7395"/>
    <lineage>
        <taxon>Eukaryota</taxon>
        <taxon>Metazoa</taxon>
        <taxon>Ecdysozoa</taxon>
        <taxon>Arthropoda</taxon>
        <taxon>Hexapoda</taxon>
        <taxon>Insecta</taxon>
        <taxon>Pterygota</taxon>
        <taxon>Neoptera</taxon>
        <taxon>Endopterygota</taxon>
        <taxon>Diptera</taxon>
        <taxon>Brachycera</taxon>
        <taxon>Muscomorpha</taxon>
        <taxon>Hippoboscoidea</taxon>
        <taxon>Glossinidae</taxon>
        <taxon>Glossina</taxon>
    </lineage>
</organism>
<evidence type="ECO:0000313" key="3">
    <source>
        <dbReference type="Proteomes" id="UP000078200"/>
    </source>
</evidence>
<dbReference type="Proteomes" id="UP000078200">
    <property type="component" value="Unassembled WGS sequence"/>
</dbReference>